<dbReference type="Pfam" id="PF00072">
    <property type="entry name" value="Response_reg"/>
    <property type="match status" value="1"/>
</dbReference>
<dbReference type="SUPFAM" id="SSF52172">
    <property type="entry name" value="CheY-like"/>
    <property type="match status" value="1"/>
</dbReference>
<evidence type="ECO:0000256" key="5">
    <source>
        <dbReference type="ARBA" id="ARBA00023125"/>
    </source>
</evidence>
<dbReference type="CDD" id="cd00383">
    <property type="entry name" value="trans_reg_C"/>
    <property type="match status" value="1"/>
</dbReference>
<accession>A0A1H9SIF4</accession>
<evidence type="ECO:0000256" key="2">
    <source>
        <dbReference type="ARBA" id="ARBA00022553"/>
    </source>
</evidence>
<evidence type="ECO:0000256" key="3">
    <source>
        <dbReference type="ARBA" id="ARBA00023012"/>
    </source>
</evidence>
<dbReference type="FunFam" id="1.10.10.10:FF:000018">
    <property type="entry name" value="DNA-binding response regulator ResD"/>
    <property type="match status" value="1"/>
</dbReference>
<dbReference type="PROSITE" id="PS51755">
    <property type="entry name" value="OMPR_PHOB"/>
    <property type="match status" value="1"/>
</dbReference>
<dbReference type="STRING" id="531814.SAMN04487944_11122"/>
<keyword evidence="6" id="KW-0804">Transcription</keyword>
<protein>
    <submittedName>
        <fullName evidence="11">DNA-binding response regulator, OmpR family, contains REC and winged-helix (WHTH) domain</fullName>
    </submittedName>
</protein>
<dbReference type="GO" id="GO:0000156">
    <property type="term" value="F:phosphorelay response regulator activity"/>
    <property type="evidence" value="ECO:0007669"/>
    <property type="project" value="TreeGrafter"/>
</dbReference>
<dbReference type="InterPro" id="IPR036388">
    <property type="entry name" value="WH-like_DNA-bd_sf"/>
</dbReference>
<evidence type="ECO:0000256" key="6">
    <source>
        <dbReference type="ARBA" id="ARBA00023163"/>
    </source>
</evidence>
<evidence type="ECO:0000259" key="9">
    <source>
        <dbReference type="PROSITE" id="PS50110"/>
    </source>
</evidence>
<dbReference type="InterPro" id="IPR011006">
    <property type="entry name" value="CheY-like_superfamily"/>
</dbReference>
<feature type="modified residue" description="4-aspartylphosphate" evidence="7">
    <location>
        <position position="60"/>
    </location>
</feature>
<dbReference type="SMART" id="SM00448">
    <property type="entry name" value="REC"/>
    <property type="match status" value="1"/>
</dbReference>
<reference evidence="11 12" key="1">
    <citation type="submission" date="2016-10" db="EMBL/GenBank/DDBJ databases">
        <authorList>
            <person name="de Groot N.N."/>
        </authorList>
    </citation>
    <scope>NUCLEOTIDE SEQUENCE [LARGE SCALE GENOMIC DNA]</scope>
    <source>
        <strain evidence="11 12">CGMCC 1.7727</strain>
    </source>
</reference>
<evidence type="ECO:0000259" key="10">
    <source>
        <dbReference type="PROSITE" id="PS51755"/>
    </source>
</evidence>
<dbReference type="Gene3D" id="1.10.10.10">
    <property type="entry name" value="Winged helix-like DNA-binding domain superfamily/Winged helix DNA-binding domain"/>
    <property type="match status" value="1"/>
</dbReference>
<keyword evidence="4" id="KW-0805">Transcription regulation</keyword>
<dbReference type="CDD" id="cd17574">
    <property type="entry name" value="REC_OmpR"/>
    <property type="match status" value="1"/>
</dbReference>
<keyword evidence="3" id="KW-0902">Two-component regulatory system</keyword>
<dbReference type="InterPro" id="IPR039420">
    <property type="entry name" value="WalR-like"/>
</dbReference>
<gene>
    <name evidence="11" type="ORF">SAMN04487944_11122</name>
</gene>
<evidence type="ECO:0000313" key="11">
    <source>
        <dbReference type="EMBL" id="SER84029.1"/>
    </source>
</evidence>
<dbReference type="FunFam" id="3.40.50.2300:FF:000001">
    <property type="entry name" value="DNA-binding response regulator PhoB"/>
    <property type="match status" value="1"/>
</dbReference>
<comment type="subcellular location">
    <subcellularLocation>
        <location evidence="1">Cytoplasm</location>
    </subcellularLocation>
</comment>
<sequence length="242" mass="27825">MINESDTMPEKTVLIVDDEIQMRTMLKLYLRNDFHTAEAGNGKEAIDRFSKEPVDLVLLDIMMPELDGIETCKKMKEINPNIPIILLTALNSTSDKVEGLSIGADDYIVKPFEPEELIARIRVQFRHFSSVGKEPSHKLSFGDWFIDSDSRTVMANGKELKYSPKEFDLLYLFASNPNRVFTRDQLLDQIWGINEIVDIRTVDSHVRYVRDKLKKAGVKHQPIETIWGVGYKFTMEDANEIK</sequence>
<evidence type="ECO:0000256" key="1">
    <source>
        <dbReference type="ARBA" id="ARBA00004496"/>
    </source>
</evidence>
<dbReference type="Gene3D" id="3.40.50.2300">
    <property type="match status" value="1"/>
</dbReference>
<feature type="DNA-binding region" description="OmpR/PhoB-type" evidence="8">
    <location>
        <begin position="136"/>
        <end position="235"/>
    </location>
</feature>
<dbReference type="InterPro" id="IPR001867">
    <property type="entry name" value="OmpR/PhoB-type_DNA-bd"/>
</dbReference>
<dbReference type="PROSITE" id="PS50110">
    <property type="entry name" value="RESPONSE_REGULATORY"/>
    <property type="match status" value="1"/>
</dbReference>
<dbReference type="SMART" id="SM00862">
    <property type="entry name" value="Trans_reg_C"/>
    <property type="match status" value="1"/>
</dbReference>
<dbReference type="InterPro" id="IPR016032">
    <property type="entry name" value="Sig_transdc_resp-reg_C-effctor"/>
</dbReference>
<organism evidence="11 12">
    <name type="scientific">Gracilibacillus ureilyticus</name>
    <dbReference type="NCBI Taxonomy" id="531814"/>
    <lineage>
        <taxon>Bacteria</taxon>
        <taxon>Bacillati</taxon>
        <taxon>Bacillota</taxon>
        <taxon>Bacilli</taxon>
        <taxon>Bacillales</taxon>
        <taxon>Bacillaceae</taxon>
        <taxon>Gracilibacillus</taxon>
    </lineage>
</organism>
<feature type="domain" description="Response regulatory" evidence="9">
    <location>
        <begin position="12"/>
        <end position="125"/>
    </location>
</feature>
<keyword evidence="5 8" id="KW-0238">DNA-binding</keyword>
<evidence type="ECO:0000256" key="8">
    <source>
        <dbReference type="PROSITE-ProRule" id="PRU01091"/>
    </source>
</evidence>
<dbReference type="Pfam" id="PF00486">
    <property type="entry name" value="Trans_reg_C"/>
    <property type="match status" value="1"/>
</dbReference>
<keyword evidence="12" id="KW-1185">Reference proteome</keyword>
<dbReference type="Proteomes" id="UP000199687">
    <property type="component" value="Unassembled WGS sequence"/>
</dbReference>
<keyword evidence="2 7" id="KW-0597">Phosphoprotein</keyword>
<dbReference type="InterPro" id="IPR001789">
    <property type="entry name" value="Sig_transdc_resp-reg_receiver"/>
</dbReference>
<dbReference type="PANTHER" id="PTHR48111:SF1">
    <property type="entry name" value="TWO-COMPONENT RESPONSE REGULATOR ORR33"/>
    <property type="match status" value="1"/>
</dbReference>
<dbReference type="GO" id="GO:0005829">
    <property type="term" value="C:cytosol"/>
    <property type="evidence" value="ECO:0007669"/>
    <property type="project" value="TreeGrafter"/>
</dbReference>
<dbReference type="EMBL" id="FOGL01000011">
    <property type="protein sequence ID" value="SER84029.1"/>
    <property type="molecule type" value="Genomic_DNA"/>
</dbReference>
<feature type="domain" description="OmpR/PhoB-type" evidence="10">
    <location>
        <begin position="136"/>
        <end position="235"/>
    </location>
</feature>
<dbReference type="GO" id="GO:0000976">
    <property type="term" value="F:transcription cis-regulatory region binding"/>
    <property type="evidence" value="ECO:0007669"/>
    <property type="project" value="TreeGrafter"/>
</dbReference>
<evidence type="ECO:0000313" key="12">
    <source>
        <dbReference type="Proteomes" id="UP000199687"/>
    </source>
</evidence>
<proteinExistence type="predicted"/>
<dbReference type="AlphaFoldDB" id="A0A1H9SIF4"/>
<dbReference type="GO" id="GO:0032993">
    <property type="term" value="C:protein-DNA complex"/>
    <property type="evidence" value="ECO:0007669"/>
    <property type="project" value="TreeGrafter"/>
</dbReference>
<evidence type="ECO:0000256" key="4">
    <source>
        <dbReference type="ARBA" id="ARBA00023015"/>
    </source>
</evidence>
<evidence type="ECO:0000256" key="7">
    <source>
        <dbReference type="PROSITE-ProRule" id="PRU00169"/>
    </source>
</evidence>
<dbReference type="PANTHER" id="PTHR48111">
    <property type="entry name" value="REGULATOR OF RPOS"/>
    <property type="match status" value="1"/>
</dbReference>
<dbReference type="GO" id="GO:0006355">
    <property type="term" value="P:regulation of DNA-templated transcription"/>
    <property type="evidence" value="ECO:0007669"/>
    <property type="project" value="InterPro"/>
</dbReference>
<dbReference type="SUPFAM" id="SSF46894">
    <property type="entry name" value="C-terminal effector domain of the bipartite response regulators"/>
    <property type="match status" value="1"/>
</dbReference>
<name>A0A1H9SIF4_9BACI</name>